<dbReference type="PANTHER" id="PTHR30385:SF4">
    <property type="entry name" value="RNA POLYMERASE SIGMA-E FACTOR"/>
    <property type="match status" value="1"/>
</dbReference>
<dbReference type="Pfam" id="PF04542">
    <property type="entry name" value="Sigma70_r2"/>
    <property type="match status" value="1"/>
</dbReference>
<keyword evidence="4" id="KW-0804">Transcription</keyword>
<dbReference type="Pfam" id="PF04545">
    <property type="entry name" value="Sigma70_r4"/>
    <property type="match status" value="1"/>
</dbReference>
<dbReference type="SUPFAM" id="SSF88946">
    <property type="entry name" value="Sigma2 domain of RNA polymerase sigma factors"/>
    <property type="match status" value="1"/>
</dbReference>
<dbReference type="InterPro" id="IPR013324">
    <property type="entry name" value="RNA_pol_sigma_r3/r4-like"/>
</dbReference>
<name>A0A9D1MEZ4_9FIRM</name>
<dbReference type="GO" id="GO:0006352">
    <property type="term" value="P:DNA-templated transcription initiation"/>
    <property type="evidence" value="ECO:0007669"/>
    <property type="project" value="InterPro"/>
</dbReference>
<dbReference type="Proteomes" id="UP000824081">
    <property type="component" value="Unassembled WGS sequence"/>
</dbReference>
<sequence>MAEETINELFRRYRETGDKAIRNEIAEKYLYIADILAKKFVGRGVEYDDLKQVASLALLKGIDRFDPSLGMQFTTFITPTITGEIKNYFRDKSRIVKLPRRLSEISANVRAFSSDYESKNGIKPSIREISEQLGLSEEEVVRALEVGGTVSLDGVANSGEDDNEQSLYALIPDNDDRYERLEVKDALRSAMKDLSDTEKAVIRYRYIEELSQSETARRLGVSQMFVSRMERKLLAKLRENLRDSV</sequence>
<organism evidence="6 7">
    <name type="scientific">Candidatus Scatosoma pullistercoris</name>
    <dbReference type="NCBI Taxonomy" id="2840934"/>
    <lineage>
        <taxon>Bacteria</taxon>
        <taxon>Bacillati</taxon>
        <taxon>Bacillota</taxon>
        <taxon>Clostridia</taxon>
        <taxon>Candidatus Scatosoma</taxon>
    </lineage>
</organism>
<dbReference type="EMBL" id="DVMZ01000108">
    <property type="protein sequence ID" value="HIU59278.1"/>
    <property type="molecule type" value="Genomic_DNA"/>
</dbReference>
<dbReference type="InterPro" id="IPR000943">
    <property type="entry name" value="RNA_pol_sigma70"/>
</dbReference>
<feature type="domain" description="RNA polymerase sigma-70" evidence="5">
    <location>
        <begin position="211"/>
        <end position="237"/>
    </location>
</feature>
<dbReference type="PROSITE" id="PS00716">
    <property type="entry name" value="SIGMA70_2"/>
    <property type="match status" value="1"/>
</dbReference>
<evidence type="ECO:0000313" key="7">
    <source>
        <dbReference type="Proteomes" id="UP000824081"/>
    </source>
</evidence>
<keyword evidence="1" id="KW-0805">Transcription regulation</keyword>
<dbReference type="GO" id="GO:0003677">
    <property type="term" value="F:DNA binding"/>
    <property type="evidence" value="ECO:0007669"/>
    <property type="project" value="UniProtKB-KW"/>
</dbReference>
<evidence type="ECO:0000256" key="2">
    <source>
        <dbReference type="ARBA" id="ARBA00023082"/>
    </source>
</evidence>
<evidence type="ECO:0000256" key="3">
    <source>
        <dbReference type="ARBA" id="ARBA00023125"/>
    </source>
</evidence>
<proteinExistence type="predicted"/>
<dbReference type="PANTHER" id="PTHR30385">
    <property type="entry name" value="SIGMA FACTOR F FLAGELLAR"/>
    <property type="match status" value="1"/>
</dbReference>
<dbReference type="Gene3D" id="1.20.140.160">
    <property type="match status" value="1"/>
</dbReference>
<keyword evidence="3" id="KW-0238">DNA-binding</keyword>
<comment type="caution">
    <text evidence="6">The sequence shown here is derived from an EMBL/GenBank/DDBJ whole genome shotgun (WGS) entry which is preliminary data.</text>
</comment>
<gene>
    <name evidence="6" type="ORF">IAC57_04150</name>
</gene>
<reference evidence="6" key="2">
    <citation type="journal article" date="2021" name="PeerJ">
        <title>Extensive microbial diversity within the chicken gut microbiome revealed by metagenomics and culture.</title>
        <authorList>
            <person name="Gilroy R."/>
            <person name="Ravi A."/>
            <person name="Getino M."/>
            <person name="Pursley I."/>
            <person name="Horton D.L."/>
            <person name="Alikhan N.F."/>
            <person name="Baker D."/>
            <person name="Gharbi K."/>
            <person name="Hall N."/>
            <person name="Watson M."/>
            <person name="Adriaenssens E.M."/>
            <person name="Foster-Nyarko E."/>
            <person name="Jarju S."/>
            <person name="Secka A."/>
            <person name="Antonio M."/>
            <person name="Oren A."/>
            <person name="Chaudhuri R.R."/>
            <person name="La Ragione R."/>
            <person name="Hildebrand F."/>
            <person name="Pallen M.J."/>
        </authorList>
    </citation>
    <scope>NUCLEOTIDE SEQUENCE</scope>
    <source>
        <strain evidence="6">11687</strain>
    </source>
</reference>
<dbReference type="Gene3D" id="1.20.120.1810">
    <property type="match status" value="1"/>
</dbReference>
<dbReference type="SUPFAM" id="SSF88659">
    <property type="entry name" value="Sigma3 and sigma4 domains of RNA polymerase sigma factors"/>
    <property type="match status" value="2"/>
</dbReference>
<keyword evidence="2" id="KW-0731">Sigma factor</keyword>
<evidence type="ECO:0000256" key="4">
    <source>
        <dbReference type="ARBA" id="ARBA00023163"/>
    </source>
</evidence>
<dbReference type="InterPro" id="IPR013325">
    <property type="entry name" value="RNA_pol_sigma_r2"/>
</dbReference>
<evidence type="ECO:0000313" key="6">
    <source>
        <dbReference type="EMBL" id="HIU59278.1"/>
    </source>
</evidence>
<dbReference type="InterPro" id="IPR014284">
    <property type="entry name" value="RNA_pol_sigma-70_dom"/>
</dbReference>
<accession>A0A9D1MEZ4</accession>
<dbReference type="AlphaFoldDB" id="A0A9D1MEZ4"/>
<reference evidence="6" key="1">
    <citation type="submission" date="2020-10" db="EMBL/GenBank/DDBJ databases">
        <authorList>
            <person name="Gilroy R."/>
        </authorList>
    </citation>
    <scope>NUCLEOTIDE SEQUENCE</scope>
    <source>
        <strain evidence="6">11687</strain>
    </source>
</reference>
<protein>
    <submittedName>
        <fullName evidence="6">Sigma-70 family RNA polymerase sigma factor</fullName>
    </submittedName>
</protein>
<dbReference type="InterPro" id="IPR007630">
    <property type="entry name" value="RNA_pol_sigma70_r4"/>
</dbReference>
<evidence type="ECO:0000259" key="5">
    <source>
        <dbReference type="PROSITE" id="PS00716"/>
    </source>
</evidence>
<dbReference type="GO" id="GO:0016987">
    <property type="term" value="F:sigma factor activity"/>
    <property type="evidence" value="ECO:0007669"/>
    <property type="project" value="UniProtKB-KW"/>
</dbReference>
<evidence type="ECO:0000256" key="1">
    <source>
        <dbReference type="ARBA" id="ARBA00023015"/>
    </source>
</evidence>
<dbReference type="CDD" id="cd06171">
    <property type="entry name" value="Sigma70_r4"/>
    <property type="match status" value="1"/>
</dbReference>
<dbReference type="NCBIfam" id="TIGR02937">
    <property type="entry name" value="sigma70-ECF"/>
    <property type="match status" value="1"/>
</dbReference>
<dbReference type="InterPro" id="IPR007627">
    <property type="entry name" value="RNA_pol_sigma70_r2"/>
</dbReference>